<dbReference type="Proteomes" id="UP000255326">
    <property type="component" value="Unassembled WGS sequence"/>
</dbReference>
<dbReference type="PANTHER" id="PTHR10587:SF80">
    <property type="entry name" value="CHITOOLIGOSACCHARIDE DEACETYLASE"/>
    <property type="match status" value="1"/>
</dbReference>
<dbReference type="InterPro" id="IPR002509">
    <property type="entry name" value="NODB_dom"/>
</dbReference>
<dbReference type="InterPro" id="IPR011330">
    <property type="entry name" value="Glyco_hydro/deAcase_b/a-brl"/>
</dbReference>
<feature type="domain" description="NodB homology" evidence="1">
    <location>
        <begin position="128"/>
        <end position="304"/>
    </location>
</feature>
<protein>
    <submittedName>
        <fullName evidence="2">Putative sporulation protein (Polysaccharide deacetylase family)</fullName>
    </submittedName>
</protein>
<dbReference type="GO" id="GO:0016810">
    <property type="term" value="F:hydrolase activity, acting on carbon-nitrogen (but not peptide) bonds"/>
    <property type="evidence" value="ECO:0007669"/>
    <property type="project" value="InterPro"/>
</dbReference>
<evidence type="ECO:0000259" key="1">
    <source>
        <dbReference type="PROSITE" id="PS51677"/>
    </source>
</evidence>
<comment type="caution">
    <text evidence="2">The sequence shown here is derived from an EMBL/GenBank/DDBJ whole genome shotgun (WGS) entry which is preliminary data.</text>
</comment>
<proteinExistence type="predicted"/>
<dbReference type="InterPro" id="IPR050248">
    <property type="entry name" value="Polysacc_deacetylase_ArnD"/>
</dbReference>
<dbReference type="EMBL" id="QQAY01000001">
    <property type="protein sequence ID" value="RDI47407.1"/>
    <property type="molecule type" value="Genomic_DNA"/>
</dbReference>
<dbReference type="PROSITE" id="PS51677">
    <property type="entry name" value="NODB"/>
    <property type="match status" value="1"/>
</dbReference>
<dbReference type="AlphaFoldDB" id="A0A370GUP1"/>
<dbReference type="PANTHER" id="PTHR10587">
    <property type="entry name" value="GLYCOSYL TRANSFERASE-RELATED"/>
    <property type="match status" value="1"/>
</dbReference>
<evidence type="ECO:0000313" key="2">
    <source>
        <dbReference type="EMBL" id="RDI47407.1"/>
    </source>
</evidence>
<organism evidence="2 3">
    <name type="scientific">Falsibacillus pallidus</name>
    <dbReference type="NCBI Taxonomy" id="493781"/>
    <lineage>
        <taxon>Bacteria</taxon>
        <taxon>Bacillati</taxon>
        <taxon>Bacillota</taxon>
        <taxon>Bacilli</taxon>
        <taxon>Bacillales</taxon>
        <taxon>Bacillaceae</taxon>
        <taxon>Falsibacillus</taxon>
    </lineage>
</organism>
<dbReference type="InterPro" id="IPR014228">
    <property type="entry name" value="Spore_polysacc_deacetyl_YlxY"/>
</dbReference>
<reference evidence="2 3" key="1">
    <citation type="submission" date="2018-07" db="EMBL/GenBank/DDBJ databases">
        <title>Genomic Encyclopedia of Type Strains, Phase IV (KMG-IV): sequencing the most valuable type-strain genomes for metagenomic binning, comparative biology and taxonomic classification.</title>
        <authorList>
            <person name="Goeker M."/>
        </authorList>
    </citation>
    <scope>NUCLEOTIDE SEQUENCE [LARGE SCALE GENOMIC DNA]</scope>
    <source>
        <strain evidence="2 3">DSM 25281</strain>
    </source>
</reference>
<name>A0A370GUP1_9BACI</name>
<evidence type="ECO:0000313" key="3">
    <source>
        <dbReference type="Proteomes" id="UP000255326"/>
    </source>
</evidence>
<gene>
    <name evidence="2" type="ORF">DFR59_10162</name>
</gene>
<accession>A0A370GUP1</accession>
<dbReference type="Pfam" id="PF01522">
    <property type="entry name" value="Polysacc_deac_1"/>
    <property type="match status" value="1"/>
</dbReference>
<dbReference type="SUPFAM" id="SSF88713">
    <property type="entry name" value="Glycoside hydrolase/deacetylase"/>
    <property type="match status" value="1"/>
</dbReference>
<dbReference type="CDD" id="cd10950">
    <property type="entry name" value="CE4_BsYlxY_like"/>
    <property type="match status" value="1"/>
</dbReference>
<sequence>MDKRRLVEVGLIVVIAAAVIQNPLSSQYVYGLKDAALEVAVSQNQLYSDIEKAAQQFSIPPQNAKIDKVWKTIPGYNGLEVDIKASYEKMKKSKKFNEQKLIFKQIPPSVHLKDLPPSPIYKGNPDKPMVSLLINVAWGNEYLPDMLATLKKNDVKATFFLEGRWVKENPNLAKMIVEAGNEVGNHSYSHPDMKKLTNGRITEELQKTNDVIEATTGEKVKWFAPPSGSYREEVVNIASGLHLGTIMWSVDTIDWQKPSPQVLLQRVTSKVHPGAMILMHPTESSSQALDALIKEIKKKQLRFGTVSDLVNEERIIKLPSPLSEKQ</sequence>
<keyword evidence="3" id="KW-1185">Reference proteome</keyword>
<dbReference type="GO" id="GO:0016020">
    <property type="term" value="C:membrane"/>
    <property type="evidence" value="ECO:0007669"/>
    <property type="project" value="TreeGrafter"/>
</dbReference>
<dbReference type="GO" id="GO:0005975">
    <property type="term" value="P:carbohydrate metabolic process"/>
    <property type="evidence" value="ECO:0007669"/>
    <property type="project" value="InterPro"/>
</dbReference>
<dbReference type="Gene3D" id="3.20.20.370">
    <property type="entry name" value="Glycoside hydrolase/deacetylase"/>
    <property type="match status" value="1"/>
</dbReference>
<dbReference type="NCBIfam" id="TIGR02873">
    <property type="entry name" value="spore_ylxY"/>
    <property type="match status" value="1"/>
</dbReference>